<evidence type="ECO:0000313" key="6">
    <source>
        <dbReference type="Proteomes" id="UP001278766"/>
    </source>
</evidence>
<feature type="region of interest" description="Disordered" evidence="2">
    <location>
        <begin position="1043"/>
        <end position="1329"/>
    </location>
</feature>
<evidence type="ECO:0008006" key="7">
    <source>
        <dbReference type="Google" id="ProtNLM"/>
    </source>
</evidence>
<reference evidence="5" key="1">
    <citation type="journal article" date="2023" name="Mol. Phylogenet. Evol.">
        <title>Genome-scale phylogeny and comparative genomics of the fungal order Sordariales.</title>
        <authorList>
            <person name="Hensen N."/>
            <person name="Bonometti L."/>
            <person name="Westerberg I."/>
            <person name="Brannstrom I.O."/>
            <person name="Guillou S."/>
            <person name="Cros-Aarteil S."/>
            <person name="Calhoun S."/>
            <person name="Haridas S."/>
            <person name="Kuo A."/>
            <person name="Mondo S."/>
            <person name="Pangilinan J."/>
            <person name="Riley R."/>
            <person name="LaButti K."/>
            <person name="Andreopoulos B."/>
            <person name="Lipzen A."/>
            <person name="Chen C."/>
            <person name="Yan M."/>
            <person name="Daum C."/>
            <person name="Ng V."/>
            <person name="Clum A."/>
            <person name="Steindorff A."/>
            <person name="Ohm R.A."/>
            <person name="Martin F."/>
            <person name="Silar P."/>
            <person name="Natvig D.O."/>
            <person name="Lalanne C."/>
            <person name="Gautier V."/>
            <person name="Ament-Velasquez S.L."/>
            <person name="Kruys A."/>
            <person name="Hutchinson M.I."/>
            <person name="Powell A.J."/>
            <person name="Barry K."/>
            <person name="Miller A.N."/>
            <person name="Grigoriev I.V."/>
            <person name="Debuchy R."/>
            <person name="Gladieux P."/>
            <person name="Hiltunen Thoren M."/>
            <person name="Johannesson H."/>
        </authorList>
    </citation>
    <scope>NUCLEOTIDE SEQUENCE</scope>
    <source>
        <strain evidence="5">CBS 168.71</strain>
    </source>
</reference>
<evidence type="ECO:0000256" key="1">
    <source>
        <dbReference type="ARBA" id="ARBA00022581"/>
    </source>
</evidence>
<dbReference type="Proteomes" id="UP001278766">
    <property type="component" value="Unassembled WGS sequence"/>
</dbReference>
<accession>A0AAE0HR35</accession>
<evidence type="ECO:0000313" key="5">
    <source>
        <dbReference type="EMBL" id="KAK3301178.1"/>
    </source>
</evidence>
<dbReference type="PANTHER" id="PTHR13037:SF24">
    <property type="entry name" value="POLYCOMB PROTEIN PCL-RELATED"/>
    <property type="match status" value="1"/>
</dbReference>
<feature type="compositionally biased region" description="Polar residues" evidence="2">
    <location>
        <begin position="369"/>
        <end position="387"/>
    </location>
</feature>
<name>A0AAE0HR35_9PEZI</name>
<feature type="compositionally biased region" description="Basic and acidic residues" evidence="2">
    <location>
        <begin position="457"/>
        <end position="470"/>
    </location>
</feature>
<evidence type="ECO:0000259" key="4">
    <source>
        <dbReference type="Pfam" id="PF25422"/>
    </source>
</evidence>
<feature type="domain" description="F-box" evidence="3">
    <location>
        <begin position="110"/>
        <end position="141"/>
    </location>
</feature>
<feature type="compositionally biased region" description="Low complexity" evidence="2">
    <location>
        <begin position="1176"/>
        <end position="1193"/>
    </location>
</feature>
<feature type="compositionally biased region" description="Basic and acidic residues" evidence="2">
    <location>
        <begin position="1110"/>
        <end position="1150"/>
    </location>
</feature>
<dbReference type="CDD" id="cd09917">
    <property type="entry name" value="F-box_SF"/>
    <property type="match status" value="1"/>
</dbReference>
<feature type="domain" description="DUF7892" evidence="4">
    <location>
        <begin position="798"/>
        <end position="948"/>
    </location>
</feature>
<dbReference type="EMBL" id="JAUEPN010000001">
    <property type="protein sequence ID" value="KAK3301178.1"/>
    <property type="molecule type" value="Genomic_DNA"/>
</dbReference>
<evidence type="ECO:0000259" key="3">
    <source>
        <dbReference type="Pfam" id="PF00646"/>
    </source>
</evidence>
<organism evidence="5 6">
    <name type="scientific">Chaetomium fimeti</name>
    <dbReference type="NCBI Taxonomy" id="1854472"/>
    <lineage>
        <taxon>Eukaryota</taxon>
        <taxon>Fungi</taxon>
        <taxon>Dikarya</taxon>
        <taxon>Ascomycota</taxon>
        <taxon>Pezizomycotina</taxon>
        <taxon>Sordariomycetes</taxon>
        <taxon>Sordariomycetidae</taxon>
        <taxon>Sordariales</taxon>
        <taxon>Chaetomiaceae</taxon>
        <taxon>Chaetomium</taxon>
    </lineage>
</organism>
<feature type="compositionally biased region" description="Basic and acidic residues" evidence="2">
    <location>
        <begin position="1063"/>
        <end position="1079"/>
    </location>
</feature>
<feature type="region of interest" description="Disordered" evidence="2">
    <location>
        <begin position="368"/>
        <end position="392"/>
    </location>
</feature>
<reference evidence="5" key="2">
    <citation type="submission" date="2023-06" db="EMBL/GenBank/DDBJ databases">
        <authorList>
            <consortium name="Lawrence Berkeley National Laboratory"/>
            <person name="Haridas S."/>
            <person name="Hensen N."/>
            <person name="Bonometti L."/>
            <person name="Westerberg I."/>
            <person name="Brannstrom I.O."/>
            <person name="Guillou S."/>
            <person name="Cros-Aarteil S."/>
            <person name="Calhoun S."/>
            <person name="Kuo A."/>
            <person name="Mondo S."/>
            <person name="Pangilinan J."/>
            <person name="Riley R."/>
            <person name="Labutti K."/>
            <person name="Andreopoulos B."/>
            <person name="Lipzen A."/>
            <person name="Chen C."/>
            <person name="Yanf M."/>
            <person name="Daum C."/>
            <person name="Ng V."/>
            <person name="Clum A."/>
            <person name="Steindorff A."/>
            <person name="Ohm R."/>
            <person name="Martin F."/>
            <person name="Silar P."/>
            <person name="Natvig D."/>
            <person name="Lalanne C."/>
            <person name="Gautier V."/>
            <person name="Ament-Velasquez S.L."/>
            <person name="Kruys A."/>
            <person name="Hutchinson M.I."/>
            <person name="Powell A.J."/>
            <person name="Barry K."/>
            <person name="Miller A.N."/>
            <person name="Grigoriev I.V."/>
            <person name="Debuchy R."/>
            <person name="Gladieux P."/>
            <person name="Thoren M.H."/>
            <person name="Johannesson H."/>
        </authorList>
    </citation>
    <scope>NUCLEOTIDE SEQUENCE</scope>
    <source>
        <strain evidence="5">CBS 168.71</strain>
    </source>
</reference>
<keyword evidence="1" id="KW-0945">Host-virus interaction</keyword>
<sequence>MPQDAHPSGADNDQTPATVLAMGRVKGGGGVGFGRDMANDAHVGGSSATDGPFVVGKKRKSPDRDVGSGLAEATSRWPGRDPKKIKLPGDHANLGALSVSTPGNLPGPDWSLLPREVWHYVLTYCPPKSLGKLLAVNKRFNVYLDPASPVHADLPSVTHGALRPMEPNAIWQASRRLFWPQMPAPLRSSPELDMWRLACSPRCQACGRVNARGQTAQNPLHPGPGTDGVAVIWAFGSRMCSACLLKSSDKEVDLQISPSIPSAIIPALPFVFLTQDRDVFTATMLEANQIPADLEVTKLFSKSDVQALQEEFLQVKDMGQGTVSEWLKGLPGRGSDIQHDASKWEKWESSGGLAKMCSLLHPGYEAQAPMTQKPSTNTIPTTLASQGRQERTAEQAAELKAARKAEIERRSLLLDPPLSAEVLGRIPAFQAATHIVARLDDEAWERLKPRLLAQRADAEKTLQSEPKSEPTDGQPNLDTTTLATDKEARDRVDKHWEVAQAPLRVRIANYADEVIRDSWGKGKKVTRESCSRFAVDSLIYVRARFYAEVAKDAATAKAAGKSPPLDPPEGPFTQKLTLENMKWIFDSKFKPHTEPLRKELFYCNGCEGNYKSFGFEGVIQHYAAKHTSTLSRGSIVVHWRAEWPEHPPFSATARSAKSSSHPRAPGGFTVNGGAPLPPNYSYQTPGTVPAPLGPGYPYGYTPPTYSGHYQPPPLPQPTAAAPFVPAASYEQQPPYVAPAAAYPAYPPPGLPYTGPAVEPPPNHAPPRIGHYDYQYGPYQANGIQHTSAQPSTYPGLGQTQVDDIARNSREVWRVLSDIRDLPGNVKVSVTIHHLVKRFQSRFYETPPLSMFIDGLSNNKEMRPVRNVNGLVCKACHLGLGNAVSVEQDRKNFSLPQLANHFQSRHIEPMQSLQAAAEPLDWVTDMVLVPNLALLPSIASSANEPQKALLSAAFPTAFEPPPPPATDQLQSQSGQGGQISNEAHPTSTADAWRGPLATGSHLGRSTAMDPVKASLFSGYRTPGESSHSTIPTTLLENEHRVAHNAGDRYSPHGSRLGWGQGGLHNDEKVANEKREGRDSQNGDDSGDEDFGKHFKNFKNGQEKKARNKKKKLEEKRARREKRLAAWKEKRAHGEQKSREGKGVREEADVRTMRATTRAATQLAQSSFGVLEGVKTGAAPQSQAPAQQNAQASQQIGESSSNKEQEPGSYFDQRPIPQSQGQQATSNPTLYANNGPSEVPPAFRTSRGTHDQHGDREAWARHFLPADERQADPVYYSRPAPVESPRDAYGPQRIQAGYPGPLPGYAQEERLGPPAPRTEGGIHGTSLPEADYRRYRDDVHMAPRPPVEAYEIVHVIDEHGEYYIRRPARREPDSRYLYEERRIRHDAGPYPTREHLYDHVSRPGLVPEGYRGSVASDSRPGNRRADPGYHEEYDPRFPAA</sequence>
<dbReference type="GeneID" id="87837741"/>
<dbReference type="RefSeq" id="XP_062664692.1">
    <property type="nucleotide sequence ID" value="XM_062800793.1"/>
</dbReference>
<proteinExistence type="predicted"/>
<evidence type="ECO:0000256" key="2">
    <source>
        <dbReference type="SAM" id="MobiDB-lite"/>
    </source>
</evidence>
<dbReference type="PANTHER" id="PTHR13037">
    <property type="entry name" value="FORMIN"/>
    <property type="match status" value="1"/>
</dbReference>
<feature type="compositionally biased region" description="Polar residues" evidence="2">
    <location>
        <begin position="471"/>
        <end position="480"/>
    </location>
</feature>
<feature type="compositionally biased region" description="Basic and acidic residues" evidence="2">
    <location>
        <begin position="1382"/>
        <end position="1399"/>
    </location>
</feature>
<feature type="region of interest" description="Disordered" evidence="2">
    <location>
        <begin position="1"/>
        <end position="82"/>
    </location>
</feature>
<feature type="compositionally biased region" description="Polar residues" evidence="2">
    <location>
        <begin position="1214"/>
        <end position="1234"/>
    </location>
</feature>
<keyword evidence="6" id="KW-1185">Reference proteome</keyword>
<dbReference type="InterPro" id="IPR057214">
    <property type="entry name" value="DUF7892"/>
</dbReference>
<dbReference type="Pfam" id="PF25422">
    <property type="entry name" value="DUF7892"/>
    <property type="match status" value="1"/>
</dbReference>
<feature type="region of interest" description="Disordered" evidence="2">
    <location>
        <begin position="954"/>
        <end position="1004"/>
    </location>
</feature>
<protein>
    <recommendedName>
        <fullName evidence="7">F-box domain-containing protein</fullName>
    </recommendedName>
</protein>
<dbReference type="InterPro" id="IPR036047">
    <property type="entry name" value="F-box-like_dom_sf"/>
</dbReference>
<feature type="compositionally biased region" description="Basic and acidic residues" evidence="2">
    <location>
        <begin position="1246"/>
        <end position="1269"/>
    </location>
</feature>
<feature type="region of interest" description="Disordered" evidence="2">
    <location>
        <begin position="457"/>
        <end position="480"/>
    </location>
</feature>
<comment type="caution">
    <text evidence="5">The sequence shown here is derived from an EMBL/GenBank/DDBJ whole genome shotgun (WGS) entry which is preliminary data.</text>
</comment>
<dbReference type="InterPro" id="IPR001810">
    <property type="entry name" value="F-box_dom"/>
</dbReference>
<feature type="region of interest" description="Disordered" evidence="2">
    <location>
        <begin position="1382"/>
        <end position="1438"/>
    </location>
</feature>
<feature type="compositionally biased region" description="Basic and acidic residues" evidence="2">
    <location>
        <begin position="1421"/>
        <end position="1438"/>
    </location>
</feature>
<dbReference type="SUPFAM" id="SSF81383">
    <property type="entry name" value="F-box domain"/>
    <property type="match status" value="1"/>
</dbReference>
<gene>
    <name evidence="5" type="ORF">B0H64DRAFT_32769</name>
</gene>
<dbReference type="Pfam" id="PF00646">
    <property type="entry name" value="F-box"/>
    <property type="match status" value="1"/>
</dbReference>